<evidence type="ECO:0000256" key="1">
    <source>
        <dbReference type="ARBA" id="ARBA00022737"/>
    </source>
</evidence>
<dbReference type="InterPro" id="IPR027417">
    <property type="entry name" value="P-loop_NTPase"/>
</dbReference>
<keyword evidence="3" id="KW-1185">Reference proteome</keyword>
<evidence type="ECO:0000313" key="3">
    <source>
        <dbReference type="Proteomes" id="UP000250321"/>
    </source>
</evidence>
<dbReference type="Proteomes" id="UP000250321">
    <property type="component" value="Unassembled WGS sequence"/>
</dbReference>
<dbReference type="Gene3D" id="3.40.50.300">
    <property type="entry name" value="P-loop containing nucleotide triphosphate hydrolases"/>
    <property type="match status" value="1"/>
</dbReference>
<name>A0A314ZRG3_PRUYE</name>
<protein>
    <submittedName>
        <fullName evidence="2">ABC transporter F family member 4</fullName>
    </submittedName>
</protein>
<sequence length="67" mass="7732">MQRIDALDEFTGGVVLVSHDSRLISRMCEDEEKSEIWVVEEGTVRAFPGTFQEYKELLRDIKAKVDD</sequence>
<organism evidence="2 3">
    <name type="scientific">Prunus yedoensis var. nudiflora</name>
    <dbReference type="NCBI Taxonomy" id="2094558"/>
    <lineage>
        <taxon>Eukaryota</taxon>
        <taxon>Viridiplantae</taxon>
        <taxon>Streptophyta</taxon>
        <taxon>Embryophyta</taxon>
        <taxon>Tracheophyta</taxon>
        <taxon>Spermatophyta</taxon>
        <taxon>Magnoliopsida</taxon>
        <taxon>eudicotyledons</taxon>
        <taxon>Gunneridae</taxon>
        <taxon>Pentapetalae</taxon>
        <taxon>rosids</taxon>
        <taxon>fabids</taxon>
        <taxon>Rosales</taxon>
        <taxon>Rosaceae</taxon>
        <taxon>Amygdaloideae</taxon>
        <taxon>Amygdaleae</taxon>
        <taxon>Prunus</taxon>
    </lineage>
</organism>
<dbReference type="OrthoDB" id="1747007at2759"/>
<accession>A0A314ZRG3</accession>
<dbReference type="PANTHER" id="PTHR19211">
    <property type="entry name" value="ATP-BINDING TRANSPORT PROTEIN-RELATED"/>
    <property type="match status" value="1"/>
</dbReference>
<dbReference type="STRING" id="2094558.A0A314ZRG3"/>
<keyword evidence="1" id="KW-0677">Repeat</keyword>
<proteinExistence type="predicted"/>
<dbReference type="InterPro" id="IPR050611">
    <property type="entry name" value="ABCF"/>
</dbReference>
<dbReference type="PANTHER" id="PTHR19211:SF14">
    <property type="entry name" value="ATP-BINDING CASSETTE SUB-FAMILY F MEMBER 1"/>
    <property type="match status" value="1"/>
</dbReference>
<reference evidence="2 3" key="1">
    <citation type="submission" date="2018-02" db="EMBL/GenBank/DDBJ databases">
        <title>Draft genome of wild Prunus yedoensis var. nudiflora.</title>
        <authorList>
            <person name="Baek S."/>
            <person name="Kim J.-H."/>
            <person name="Choi K."/>
            <person name="Kim G.-B."/>
            <person name="Cho A."/>
            <person name="Jang H."/>
            <person name="Shin C.-H."/>
            <person name="Yu H.-J."/>
            <person name="Mun J.-H."/>
        </authorList>
    </citation>
    <scope>NUCLEOTIDE SEQUENCE [LARGE SCALE GENOMIC DNA]</scope>
    <source>
        <strain evidence="3">cv. Jeju island</strain>
        <tissue evidence="2">Leaf</tissue>
    </source>
</reference>
<comment type="caution">
    <text evidence="2">The sequence shown here is derived from an EMBL/GenBank/DDBJ whole genome shotgun (WGS) entry which is preliminary data.</text>
</comment>
<dbReference type="GO" id="GO:0005524">
    <property type="term" value="F:ATP binding"/>
    <property type="evidence" value="ECO:0007669"/>
    <property type="project" value="TreeGrafter"/>
</dbReference>
<evidence type="ECO:0000313" key="2">
    <source>
        <dbReference type="EMBL" id="PQQ20943.1"/>
    </source>
</evidence>
<dbReference type="AlphaFoldDB" id="A0A314ZRG3"/>
<gene>
    <name evidence="2" type="ORF">Pyn_36526</name>
</gene>
<dbReference type="EMBL" id="PJQY01000023">
    <property type="protein sequence ID" value="PQQ20943.1"/>
    <property type="molecule type" value="Genomic_DNA"/>
</dbReference>